<accession>A0A4V6RRA2</accession>
<dbReference type="Proteomes" id="UP000307749">
    <property type="component" value="Unassembled WGS sequence"/>
</dbReference>
<dbReference type="RefSeq" id="WP_081126995.1">
    <property type="nucleotide sequence ID" value="NZ_LDOS01000002.1"/>
</dbReference>
<dbReference type="EMBL" id="MWQO01000022">
    <property type="protein sequence ID" value="THD10741.1"/>
    <property type="molecule type" value="Genomic_DNA"/>
</dbReference>
<organism evidence="3 4">
    <name type="scientific">Metallibacterium scheffleri</name>
    <dbReference type="NCBI Taxonomy" id="993689"/>
    <lineage>
        <taxon>Bacteria</taxon>
        <taxon>Pseudomonadati</taxon>
        <taxon>Pseudomonadota</taxon>
        <taxon>Gammaproteobacteria</taxon>
        <taxon>Lysobacterales</taxon>
        <taxon>Rhodanobacteraceae</taxon>
        <taxon>Metallibacterium</taxon>
    </lineage>
</organism>
<name>A0A4V6RRA2_9GAMM</name>
<dbReference type="STRING" id="993689.GCA_002077135_01621"/>
<evidence type="ECO:0000256" key="1">
    <source>
        <dbReference type="SAM" id="SignalP"/>
    </source>
</evidence>
<keyword evidence="4" id="KW-1185">Reference proteome</keyword>
<reference evidence="3 4" key="1">
    <citation type="submission" date="2017-02" db="EMBL/GenBank/DDBJ databases">
        <title>Whole genome sequencing of Metallibacterium scheffleri DSM 24874 (T).</title>
        <authorList>
            <person name="Kumar S."/>
            <person name="Patil P."/>
            <person name="Patil P.B."/>
        </authorList>
    </citation>
    <scope>NUCLEOTIDE SEQUENCE [LARGE SCALE GENOMIC DNA]</scope>
    <source>
        <strain evidence="3 4">DSM 24874</strain>
    </source>
</reference>
<protein>
    <recommendedName>
        <fullName evidence="2">ABC-type transport auxiliary lipoprotein component domain-containing protein</fullName>
    </recommendedName>
</protein>
<dbReference type="InterPro" id="IPR005586">
    <property type="entry name" value="ABC_trans_aux"/>
</dbReference>
<evidence type="ECO:0000313" key="4">
    <source>
        <dbReference type="Proteomes" id="UP000307749"/>
    </source>
</evidence>
<gene>
    <name evidence="3" type="ORF">B1806_06885</name>
</gene>
<proteinExistence type="predicted"/>
<evidence type="ECO:0000259" key="2">
    <source>
        <dbReference type="Pfam" id="PF03886"/>
    </source>
</evidence>
<evidence type="ECO:0000313" key="3">
    <source>
        <dbReference type="EMBL" id="THD10741.1"/>
    </source>
</evidence>
<feature type="chain" id="PRO_5020429066" description="ABC-type transport auxiliary lipoprotein component domain-containing protein" evidence="1">
    <location>
        <begin position="21"/>
        <end position="208"/>
    </location>
</feature>
<keyword evidence="1" id="KW-0732">Signal</keyword>
<feature type="domain" description="ABC-type transport auxiliary lipoprotein component" evidence="2">
    <location>
        <begin position="32"/>
        <end position="191"/>
    </location>
</feature>
<sequence>MRRIRLAAPLLATLLLGACASVIAPRGSQEVFQLPPSAPPTLSATPLPISLAVALPGAEGLLDSPALLVSPQPDQLQVYAGARWAERPAVMLRQRLLRALIDAGLTRAVPADSGVLTRYTLQSDLAEFRLRVDGAHAAAQIALQVRLLDNASRQLIAQQRFSASAVASSDQAAAAAQAFGTASTTLQNAVAAWTVRQLRAAEAMRKPQ</sequence>
<dbReference type="OrthoDB" id="5795476at2"/>
<dbReference type="SUPFAM" id="SSF159594">
    <property type="entry name" value="XCC0632-like"/>
    <property type="match status" value="1"/>
</dbReference>
<dbReference type="Gene3D" id="3.40.50.10610">
    <property type="entry name" value="ABC-type transport auxiliary lipoprotein component"/>
    <property type="match status" value="1"/>
</dbReference>
<dbReference type="Pfam" id="PF03886">
    <property type="entry name" value="ABC_trans_aux"/>
    <property type="match status" value="1"/>
</dbReference>
<dbReference type="AlphaFoldDB" id="A0A4V6RRA2"/>
<dbReference type="PROSITE" id="PS51257">
    <property type="entry name" value="PROKAR_LIPOPROTEIN"/>
    <property type="match status" value="1"/>
</dbReference>
<feature type="signal peptide" evidence="1">
    <location>
        <begin position="1"/>
        <end position="20"/>
    </location>
</feature>
<comment type="caution">
    <text evidence="3">The sequence shown here is derived from an EMBL/GenBank/DDBJ whole genome shotgun (WGS) entry which is preliminary data.</text>
</comment>